<dbReference type="GO" id="GO:0016260">
    <property type="term" value="P:selenocysteine biosynthetic process"/>
    <property type="evidence" value="ECO:0007669"/>
    <property type="project" value="UniProtKB-UniRule"/>
</dbReference>
<dbReference type="PIRSF" id="PIRSF001529">
    <property type="entry name" value="Ser-tRNA-synth_IIa"/>
    <property type="match status" value="1"/>
</dbReference>
<dbReference type="InterPro" id="IPR002317">
    <property type="entry name" value="Ser-tRNA-ligase_type_1"/>
</dbReference>
<sequence length="430" mass="46833">MHDIRAVRENPEAFDAALARRGLAPVSASILAIDEARRARIQAAEEAQAARNAASKEVGAAKAKGNDAEFERLRTLVAQKKDEIARLEEEAKAEDAKLRDILMGLPNLPLDDIPDGADEAGNVEIHRWGTPRDFAFAPKEHFDLAGVQPGMDFETAAKLSGARFVVLKGAVARIHRALAQFMLDTHVTENGLTEVNAPVLVREEMMFGTGQLPKFGEDSYQTREGWWLIPTSEVTLTNTVAGEILDAADLPRRMTAHSLCFRSEAGSAGKDTRGMLRQHQFEKVEMVSIVQPDQGRAELDRMTACAQGILERLGLPYRTVVLCTGDMGFGARRTHDIEVWLPGQNTYREISSVSLCGDFQARRMNARFRPASGGKPEYVHTLNGSGVAVGRCLIAVLENGQQEDGSVTLPDALAPWLGGKTTLTPEGVLA</sequence>
<dbReference type="NCBIfam" id="TIGR00414">
    <property type="entry name" value="serS"/>
    <property type="match status" value="1"/>
</dbReference>
<comment type="catalytic activity">
    <reaction evidence="10 12">
        <text>tRNA(Sec) + L-serine + ATP = L-seryl-tRNA(Sec) + AMP + diphosphate + H(+)</text>
        <dbReference type="Rhea" id="RHEA:42580"/>
        <dbReference type="Rhea" id="RHEA-COMP:9742"/>
        <dbReference type="Rhea" id="RHEA-COMP:10128"/>
        <dbReference type="ChEBI" id="CHEBI:15378"/>
        <dbReference type="ChEBI" id="CHEBI:30616"/>
        <dbReference type="ChEBI" id="CHEBI:33019"/>
        <dbReference type="ChEBI" id="CHEBI:33384"/>
        <dbReference type="ChEBI" id="CHEBI:78442"/>
        <dbReference type="ChEBI" id="CHEBI:78533"/>
        <dbReference type="ChEBI" id="CHEBI:456215"/>
        <dbReference type="EC" id="6.1.1.11"/>
    </reaction>
</comment>
<comment type="caution">
    <text evidence="12">Lacks conserved residue(s) required for the propagation of feature annotation.</text>
</comment>
<dbReference type="PANTHER" id="PTHR43697">
    <property type="entry name" value="SERYL-TRNA SYNTHETASE"/>
    <property type="match status" value="1"/>
</dbReference>
<dbReference type="PROSITE" id="PS50862">
    <property type="entry name" value="AA_TRNA_LIGASE_II"/>
    <property type="match status" value="1"/>
</dbReference>
<comment type="catalytic activity">
    <reaction evidence="11 12">
        <text>tRNA(Ser) + L-serine + ATP = L-seryl-tRNA(Ser) + AMP + diphosphate + H(+)</text>
        <dbReference type="Rhea" id="RHEA:12292"/>
        <dbReference type="Rhea" id="RHEA-COMP:9669"/>
        <dbReference type="Rhea" id="RHEA-COMP:9703"/>
        <dbReference type="ChEBI" id="CHEBI:15378"/>
        <dbReference type="ChEBI" id="CHEBI:30616"/>
        <dbReference type="ChEBI" id="CHEBI:33019"/>
        <dbReference type="ChEBI" id="CHEBI:33384"/>
        <dbReference type="ChEBI" id="CHEBI:78442"/>
        <dbReference type="ChEBI" id="CHEBI:78533"/>
        <dbReference type="ChEBI" id="CHEBI:456215"/>
        <dbReference type="EC" id="6.1.1.11"/>
    </reaction>
</comment>
<dbReference type="PANTHER" id="PTHR43697:SF1">
    <property type="entry name" value="SERINE--TRNA LIGASE"/>
    <property type="match status" value="1"/>
</dbReference>
<dbReference type="EC" id="6.1.1.11" evidence="12"/>
<dbReference type="HAMAP" id="MF_00176">
    <property type="entry name" value="Ser_tRNA_synth_type1"/>
    <property type="match status" value="1"/>
</dbReference>
<comment type="function">
    <text evidence="12">Catalyzes the attachment of serine to tRNA(Ser). Is also able to aminoacylate tRNA(Sec) with serine, to form the misacylated tRNA L-seryl-tRNA(Sec), which will be further converted into selenocysteinyl-tRNA(Sec).</text>
</comment>
<evidence type="ECO:0000256" key="11">
    <source>
        <dbReference type="ARBA" id="ARBA00048823"/>
    </source>
</evidence>
<feature type="binding site" evidence="12">
    <location>
        <begin position="231"/>
        <end position="233"/>
    </location>
    <ligand>
        <name>L-serine</name>
        <dbReference type="ChEBI" id="CHEBI:33384"/>
    </ligand>
</feature>
<dbReference type="GO" id="GO:0006434">
    <property type="term" value="P:seryl-tRNA aminoacylation"/>
    <property type="evidence" value="ECO:0007669"/>
    <property type="project" value="UniProtKB-UniRule"/>
</dbReference>
<dbReference type="Pfam" id="PF02403">
    <property type="entry name" value="Seryl_tRNA_N"/>
    <property type="match status" value="1"/>
</dbReference>
<feature type="binding site" evidence="13">
    <location>
        <position position="231"/>
    </location>
    <ligand>
        <name>L-serine</name>
        <dbReference type="ChEBI" id="CHEBI:33384"/>
    </ligand>
</feature>
<keyword evidence="9 12" id="KW-0030">Aminoacyl-tRNA synthetase</keyword>
<keyword evidence="18" id="KW-1185">Reference proteome</keyword>
<dbReference type="InterPro" id="IPR045864">
    <property type="entry name" value="aa-tRNA-synth_II/BPL/LPL"/>
</dbReference>
<keyword evidence="5 12" id="KW-0436">Ligase</keyword>
<feature type="binding site" evidence="12 14">
    <location>
        <begin position="262"/>
        <end position="264"/>
    </location>
    <ligand>
        <name>ATP</name>
        <dbReference type="ChEBI" id="CHEBI:30616"/>
    </ligand>
</feature>
<feature type="coiled-coil region" evidence="15">
    <location>
        <begin position="33"/>
        <end position="97"/>
    </location>
</feature>
<reference evidence="17 18" key="1">
    <citation type="submission" date="2019-03" db="EMBL/GenBank/DDBJ databases">
        <title>Genomic Encyclopedia of Type Strains, Phase IV (KMG-IV): sequencing the most valuable type-strain genomes for metagenomic binning, comparative biology and taxonomic classification.</title>
        <authorList>
            <person name="Goeker M."/>
        </authorList>
    </citation>
    <scope>NUCLEOTIDE SEQUENCE [LARGE SCALE GENOMIC DNA]</scope>
    <source>
        <strain evidence="17 18">DSM 18063</strain>
    </source>
</reference>
<evidence type="ECO:0000256" key="9">
    <source>
        <dbReference type="ARBA" id="ARBA00023146"/>
    </source>
</evidence>
<dbReference type="GO" id="GO:0005524">
    <property type="term" value="F:ATP binding"/>
    <property type="evidence" value="ECO:0007669"/>
    <property type="project" value="UniProtKB-UniRule"/>
</dbReference>
<feature type="binding site" evidence="12 13">
    <location>
        <position position="285"/>
    </location>
    <ligand>
        <name>L-serine</name>
        <dbReference type="ChEBI" id="CHEBI:33384"/>
    </ligand>
</feature>
<dbReference type="SUPFAM" id="SSF46589">
    <property type="entry name" value="tRNA-binding arm"/>
    <property type="match status" value="1"/>
</dbReference>
<evidence type="ECO:0000256" key="12">
    <source>
        <dbReference type="HAMAP-Rule" id="MF_00176"/>
    </source>
</evidence>
<dbReference type="CDD" id="cd00770">
    <property type="entry name" value="SerRS_core"/>
    <property type="match status" value="1"/>
</dbReference>
<comment type="similarity">
    <text evidence="3 12">Belongs to the class-II aminoacyl-tRNA synthetase family. Type-1 seryl-tRNA synthetase subfamily.</text>
</comment>
<organism evidence="17 18">
    <name type="scientific">Rhodovulum marinum</name>
    <dbReference type="NCBI Taxonomy" id="320662"/>
    <lineage>
        <taxon>Bacteria</taxon>
        <taxon>Pseudomonadati</taxon>
        <taxon>Pseudomonadota</taxon>
        <taxon>Alphaproteobacteria</taxon>
        <taxon>Rhodobacterales</taxon>
        <taxon>Paracoccaceae</taxon>
        <taxon>Rhodovulum</taxon>
    </lineage>
</organism>
<accession>A0A4R2Q1L3</accession>
<keyword evidence="8 12" id="KW-0648">Protein biosynthesis</keyword>
<evidence type="ECO:0000313" key="17">
    <source>
        <dbReference type="EMBL" id="TCP42387.1"/>
    </source>
</evidence>
<dbReference type="GO" id="GO:0005737">
    <property type="term" value="C:cytoplasm"/>
    <property type="evidence" value="ECO:0007669"/>
    <property type="project" value="UniProtKB-SubCell"/>
</dbReference>
<evidence type="ECO:0000256" key="8">
    <source>
        <dbReference type="ARBA" id="ARBA00022917"/>
    </source>
</evidence>
<keyword evidence="15" id="KW-0175">Coiled coil</keyword>
<feature type="domain" description="Aminoacyl-transfer RNA synthetases class-II family profile" evidence="16">
    <location>
        <begin position="173"/>
        <end position="410"/>
    </location>
</feature>
<dbReference type="EMBL" id="SLXP01000003">
    <property type="protein sequence ID" value="TCP42387.1"/>
    <property type="molecule type" value="Genomic_DNA"/>
</dbReference>
<evidence type="ECO:0000256" key="2">
    <source>
        <dbReference type="ARBA" id="ARBA00005045"/>
    </source>
</evidence>
<evidence type="ECO:0000256" key="10">
    <source>
        <dbReference type="ARBA" id="ARBA00047929"/>
    </source>
</evidence>
<dbReference type="Gene3D" id="1.10.287.40">
    <property type="entry name" value="Serine-tRNA synthetase, tRNA binding domain"/>
    <property type="match status" value="1"/>
</dbReference>
<dbReference type="RefSeq" id="WP_132461516.1">
    <property type="nucleotide sequence ID" value="NZ_SLXP01000003.1"/>
</dbReference>
<gene>
    <name evidence="12" type="primary">serS</name>
    <name evidence="17" type="ORF">EV662_103295</name>
</gene>
<evidence type="ECO:0000256" key="3">
    <source>
        <dbReference type="ARBA" id="ARBA00010728"/>
    </source>
</evidence>
<dbReference type="UniPathway" id="UPA00906">
    <property type="reaction ID" value="UER00895"/>
</dbReference>
<comment type="subunit">
    <text evidence="12">Homodimer. The tRNA molecule binds across the dimer.</text>
</comment>
<keyword evidence="7 12" id="KW-0067">ATP-binding</keyword>
<dbReference type="OrthoDB" id="9804647at2"/>
<evidence type="ECO:0000259" key="16">
    <source>
        <dbReference type="PROSITE" id="PS50862"/>
    </source>
</evidence>
<evidence type="ECO:0000256" key="13">
    <source>
        <dbReference type="PIRSR" id="PIRSR001529-1"/>
    </source>
</evidence>
<dbReference type="InterPro" id="IPR042103">
    <property type="entry name" value="SerRS_1_N_sf"/>
</dbReference>
<evidence type="ECO:0000256" key="15">
    <source>
        <dbReference type="SAM" id="Coils"/>
    </source>
</evidence>
<feature type="binding site" evidence="13">
    <location>
        <position position="383"/>
    </location>
    <ligand>
        <name>L-serine</name>
        <dbReference type="ChEBI" id="CHEBI:33384"/>
    </ligand>
</feature>
<dbReference type="InterPro" id="IPR010978">
    <property type="entry name" value="tRNA-bd_arm"/>
</dbReference>
<protein>
    <recommendedName>
        <fullName evidence="12">Serine--tRNA ligase</fullName>
        <ecNumber evidence="12">6.1.1.11</ecNumber>
    </recommendedName>
    <alternativeName>
        <fullName evidence="12">Seryl-tRNA synthetase</fullName>
        <shortName evidence="12">SerRS</shortName>
    </alternativeName>
    <alternativeName>
        <fullName evidence="12">Seryl-tRNA(Ser/Sec) synthetase</fullName>
    </alternativeName>
</protein>
<name>A0A4R2Q1L3_9RHOB</name>
<dbReference type="Proteomes" id="UP000294835">
    <property type="component" value="Unassembled WGS sequence"/>
</dbReference>
<dbReference type="Gene3D" id="3.30.930.10">
    <property type="entry name" value="Bira Bifunctional Protein, Domain 2"/>
    <property type="match status" value="1"/>
</dbReference>
<dbReference type="PRINTS" id="PR00981">
    <property type="entry name" value="TRNASYNTHSER"/>
</dbReference>
<comment type="domain">
    <text evidence="12">Consists of two distinct domains, a catalytic core and a N-terminal extension that is involved in tRNA binding.</text>
</comment>
<comment type="subcellular location">
    <subcellularLocation>
        <location evidence="1 12">Cytoplasm</location>
    </subcellularLocation>
</comment>
<dbReference type="InterPro" id="IPR002314">
    <property type="entry name" value="aa-tRNA-synt_IIb"/>
</dbReference>
<feature type="binding site" evidence="12 14">
    <location>
        <begin position="349"/>
        <end position="352"/>
    </location>
    <ligand>
        <name>ATP</name>
        <dbReference type="ChEBI" id="CHEBI:30616"/>
    </ligand>
</feature>
<dbReference type="InterPro" id="IPR006195">
    <property type="entry name" value="aa-tRNA-synth_II"/>
</dbReference>
<feature type="binding site" evidence="13">
    <location>
        <position position="262"/>
    </location>
    <ligand>
        <name>L-serine</name>
        <dbReference type="ChEBI" id="CHEBI:33384"/>
    </ligand>
</feature>
<evidence type="ECO:0000256" key="4">
    <source>
        <dbReference type="ARBA" id="ARBA00022490"/>
    </source>
</evidence>
<proteinExistence type="inferred from homology"/>
<evidence type="ECO:0000256" key="7">
    <source>
        <dbReference type="ARBA" id="ARBA00022840"/>
    </source>
</evidence>
<dbReference type="SUPFAM" id="SSF55681">
    <property type="entry name" value="Class II aaRS and biotin synthetases"/>
    <property type="match status" value="1"/>
</dbReference>
<evidence type="ECO:0000256" key="5">
    <source>
        <dbReference type="ARBA" id="ARBA00022598"/>
    </source>
</evidence>
<evidence type="ECO:0000313" key="18">
    <source>
        <dbReference type="Proteomes" id="UP000294835"/>
    </source>
</evidence>
<comment type="caution">
    <text evidence="17">The sequence shown here is derived from an EMBL/GenBank/DDBJ whole genome shotgun (WGS) entry which is preliminary data.</text>
</comment>
<feature type="binding site" evidence="12">
    <location>
        <position position="385"/>
    </location>
    <ligand>
        <name>L-serine</name>
        <dbReference type="ChEBI" id="CHEBI:33384"/>
    </ligand>
</feature>
<dbReference type="AlphaFoldDB" id="A0A4R2Q1L3"/>
<evidence type="ECO:0000256" key="1">
    <source>
        <dbReference type="ARBA" id="ARBA00004496"/>
    </source>
</evidence>
<dbReference type="Pfam" id="PF00587">
    <property type="entry name" value="tRNA-synt_2b"/>
    <property type="match status" value="1"/>
</dbReference>
<keyword evidence="4 12" id="KW-0963">Cytoplasm</keyword>
<evidence type="ECO:0000256" key="6">
    <source>
        <dbReference type="ARBA" id="ARBA00022741"/>
    </source>
</evidence>
<dbReference type="GO" id="GO:0004828">
    <property type="term" value="F:serine-tRNA ligase activity"/>
    <property type="evidence" value="ECO:0007669"/>
    <property type="project" value="UniProtKB-UniRule"/>
</dbReference>
<evidence type="ECO:0000256" key="14">
    <source>
        <dbReference type="PIRSR" id="PIRSR001529-2"/>
    </source>
</evidence>
<dbReference type="InterPro" id="IPR015866">
    <property type="entry name" value="Ser-tRNA-synth_1_N"/>
</dbReference>
<comment type="pathway">
    <text evidence="2 12">Aminoacyl-tRNA biosynthesis; selenocysteinyl-tRNA(Sec) biosynthesis; L-seryl-tRNA(Sec) from L-serine and tRNA(Sec): step 1/1.</text>
</comment>
<dbReference type="InterPro" id="IPR033729">
    <property type="entry name" value="SerRS_core"/>
</dbReference>
<keyword evidence="6 12" id="KW-0547">Nucleotide-binding</keyword>